<dbReference type="Gene3D" id="3.90.550.10">
    <property type="entry name" value="Spore Coat Polysaccharide Biosynthesis Protein SpsA, Chain A"/>
    <property type="match status" value="1"/>
</dbReference>
<dbReference type="GO" id="GO:0016757">
    <property type="term" value="F:glycosyltransferase activity"/>
    <property type="evidence" value="ECO:0007669"/>
    <property type="project" value="UniProtKB-KW"/>
</dbReference>
<protein>
    <submittedName>
        <fullName evidence="5">Glycosyltransferase</fullName>
    </submittedName>
</protein>
<dbReference type="InterPro" id="IPR001173">
    <property type="entry name" value="Glyco_trans_2-like"/>
</dbReference>
<evidence type="ECO:0000313" key="5">
    <source>
        <dbReference type="EMBL" id="QMT39450.1"/>
    </source>
</evidence>
<reference evidence="5 6" key="1">
    <citation type="submission" date="2020-07" db="EMBL/GenBank/DDBJ databases">
        <title>Genomic diversity of species in the Neisseriaceae family.</title>
        <authorList>
            <person name="Vincent A.T."/>
            <person name="Bernet E."/>
            <person name="Veyrier F.J."/>
        </authorList>
    </citation>
    <scope>NUCLEOTIDE SEQUENCE [LARGE SCALE GENOMIC DNA]</scope>
    <source>
        <strain evidence="5 6">DSM 22244</strain>
    </source>
</reference>
<dbReference type="KEGG" id="nsg:H3L94_06060"/>
<dbReference type="Pfam" id="PF00535">
    <property type="entry name" value="Glycos_transf_2"/>
    <property type="match status" value="1"/>
</dbReference>
<proteinExistence type="inferred from homology"/>
<comment type="similarity">
    <text evidence="1">Belongs to the glycosyltransferase 2 family.</text>
</comment>
<dbReference type="EMBL" id="CP059567">
    <property type="protein sequence ID" value="QMT39450.1"/>
    <property type="molecule type" value="Genomic_DNA"/>
</dbReference>
<keyword evidence="3 5" id="KW-0808">Transferase</keyword>
<evidence type="ECO:0000256" key="2">
    <source>
        <dbReference type="ARBA" id="ARBA00022676"/>
    </source>
</evidence>
<organism evidence="5 6">
    <name type="scientific">Neisseria shayeganii</name>
    <dbReference type="NCBI Taxonomy" id="607712"/>
    <lineage>
        <taxon>Bacteria</taxon>
        <taxon>Pseudomonadati</taxon>
        <taxon>Pseudomonadota</taxon>
        <taxon>Betaproteobacteria</taxon>
        <taxon>Neisseriales</taxon>
        <taxon>Neisseriaceae</taxon>
        <taxon>Neisseria</taxon>
    </lineage>
</organism>
<dbReference type="AlphaFoldDB" id="A0A7D7SNI7"/>
<evidence type="ECO:0000313" key="6">
    <source>
        <dbReference type="Proteomes" id="UP000514752"/>
    </source>
</evidence>
<keyword evidence="2" id="KW-0328">Glycosyltransferase</keyword>
<accession>A0A7D7SNI7</accession>
<sequence>MNNYLLNPLVSIIIPCFNAEDFVELAIRSIMEQSYSNMEIIVLNDQSTDNTGKILKKLASEDSRIIYIENEKNIKLVDTLNKGLLLCNGKYIARMDADDVSRIDRIQKQVEFLEKNPDIAILGSAMQIFGEGIKEKELLNPTKHERIIAKMFVASPLFHPTIMIRKELVDNGIFKYDKNFFRVEDYHLWVKLSTEKVKFANLPDVLLDYRFLTNSETRLGEKNLAERIESHSKIYEIILHNNNISLNKDEIYLYTKTMSKNWIDETISLNCILNIYNKIINQSENKLIKEYLAKRWIYFLFRTKNFSIIEIKKIITSFITYIGIYSIIKDKFK</sequence>
<dbReference type="PANTHER" id="PTHR43685">
    <property type="entry name" value="GLYCOSYLTRANSFERASE"/>
    <property type="match status" value="1"/>
</dbReference>
<name>A0A7D7SNI7_9NEIS</name>
<evidence type="ECO:0000259" key="4">
    <source>
        <dbReference type="Pfam" id="PF00535"/>
    </source>
</evidence>
<evidence type="ECO:0000256" key="3">
    <source>
        <dbReference type="ARBA" id="ARBA00022679"/>
    </source>
</evidence>
<dbReference type="Proteomes" id="UP000514752">
    <property type="component" value="Chromosome"/>
</dbReference>
<evidence type="ECO:0000256" key="1">
    <source>
        <dbReference type="ARBA" id="ARBA00006739"/>
    </source>
</evidence>
<dbReference type="SUPFAM" id="SSF53448">
    <property type="entry name" value="Nucleotide-diphospho-sugar transferases"/>
    <property type="match status" value="1"/>
</dbReference>
<dbReference type="InterPro" id="IPR029044">
    <property type="entry name" value="Nucleotide-diphossugar_trans"/>
</dbReference>
<gene>
    <name evidence="5" type="ORF">H3L94_06060</name>
</gene>
<feature type="domain" description="Glycosyltransferase 2-like" evidence="4">
    <location>
        <begin position="11"/>
        <end position="169"/>
    </location>
</feature>
<dbReference type="InterPro" id="IPR050834">
    <property type="entry name" value="Glycosyltransf_2"/>
</dbReference>
<dbReference type="PANTHER" id="PTHR43685:SF5">
    <property type="entry name" value="GLYCOSYLTRANSFERASE EPSE-RELATED"/>
    <property type="match status" value="1"/>
</dbReference>
<dbReference type="RefSeq" id="WP_182121284.1">
    <property type="nucleotide sequence ID" value="NZ_CP059567.1"/>
</dbReference>